<sequence>MNILEFMDLDMLDIVNKGPILGTHQSSNNGACGSKLRGKFVPNYNKEDKRMLNLDENSLDDEAKYLMDQVVESNAHTSHDSVEILKVDSPHIVDDLKSE</sequence>
<gene>
    <name evidence="1" type="ORF">LSALG_LOCUS4507</name>
</gene>
<evidence type="ECO:0000313" key="1">
    <source>
        <dbReference type="EMBL" id="CAI9263832.1"/>
    </source>
</evidence>
<accession>A0AA35VMJ0</accession>
<evidence type="ECO:0000313" key="2">
    <source>
        <dbReference type="Proteomes" id="UP001177003"/>
    </source>
</evidence>
<proteinExistence type="predicted"/>
<dbReference type="AlphaFoldDB" id="A0AA35VMJ0"/>
<keyword evidence="2" id="KW-1185">Reference proteome</keyword>
<dbReference type="Proteomes" id="UP001177003">
    <property type="component" value="Chromosome 0"/>
</dbReference>
<dbReference type="EMBL" id="OX465086">
    <property type="protein sequence ID" value="CAI9263832.1"/>
    <property type="molecule type" value="Genomic_DNA"/>
</dbReference>
<protein>
    <submittedName>
        <fullName evidence="1">Uncharacterized protein</fullName>
    </submittedName>
</protein>
<name>A0AA35VMJ0_LACSI</name>
<reference evidence="1" key="1">
    <citation type="submission" date="2023-04" db="EMBL/GenBank/DDBJ databases">
        <authorList>
            <person name="Vijverberg K."/>
            <person name="Xiong W."/>
            <person name="Schranz E."/>
        </authorList>
    </citation>
    <scope>NUCLEOTIDE SEQUENCE</scope>
</reference>
<organism evidence="1 2">
    <name type="scientific">Lactuca saligna</name>
    <name type="common">Willowleaf lettuce</name>
    <dbReference type="NCBI Taxonomy" id="75948"/>
    <lineage>
        <taxon>Eukaryota</taxon>
        <taxon>Viridiplantae</taxon>
        <taxon>Streptophyta</taxon>
        <taxon>Embryophyta</taxon>
        <taxon>Tracheophyta</taxon>
        <taxon>Spermatophyta</taxon>
        <taxon>Magnoliopsida</taxon>
        <taxon>eudicotyledons</taxon>
        <taxon>Gunneridae</taxon>
        <taxon>Pentapetalae</taxon>
        <taxon>asterids</taxon>
        <taxon>campanulids</taxon>
        <taxon>Asterales</taxon>
        <taxon>Asteraceae</taxon>
        <taxon>Cichorioideae</taxon>
        <taxon>Cichorieae</taxon>
        <taxon>Lactucinae</taxon>
        <taxon>Lactuca</taxon>
    </lineage>
</organism>